<dbReference type="FunFam" id="2.130.10.10:FF:000526">
    <property type="entry name" value="Protein transport protein SEC31"/>
    <property type="match status" value="1"/>
</dbReference>
<dbReference type="PROSITE" id="PS50082">
    <property type="entry name" value="WD_REPEATS_2"/>
    <property type="match status" value="2"/>
</dbReference>
<dbReference type="PANTHER" id="PTHR13923">
    <property type="entry name" value="SEC31-RELATED PROTEIN"/>
    <property type="match status" value="1"/>
</dbReference>
<dbReference type="InterPro" id="IPR009917">
    <property type="entry name" value="SRA1/Sec31"/>
</dbReference>
<evidence type="ECO:0000256" key="6">
    <source>
        <dbReference type="ARBA" id="ARBA00022448"/>
    </source>
</evidence>
<evidence type="ECO:0000256" key="14">
    <source>
        <dbReference type="ARBA" id="ARBA00025471"/>
    </source>
</evidence>
<dbReference type="GO" id="GO:0030127">
    <property type="term" value="C:COPII vesicle coat"/>
    <property type="evidence" value="ECO:0007669"/>
    <property type="project" value="TreeGrafter"/>
</dbReference>
<evidence type="ECO:0000256" key="11">
    <source>
        <dbReference type="ARBA" id="ARBA00022927"/>
    </source>
</evidence>
<keyword evidence="7 16" id="KW-0853">WD repeat</keyword>
<protein>
    <recommendedName>
        <fullName evidence="5">Protein transport protein SEC31</fullName>
    </recommendedName>
    <alternativeName>
        <fullName evidence="4">Protein transport protein sec31</fullName>
    </alternativeName>
</protein>
<keyword evidence="13" id="KW-0968">Cytoplasmic vesicle</keyword>
<feature type="compositionally biased region" description="Polar residues" evidence="17">
    <location>
        <begin position="761"/>
        <end position="783"/>
    </location>
</feature>
<feature type="compositionally biased region" description="Pro residues" evidence="17">
    <location>
        <begin position="842"/>
        <end position="853"/>
    </location>
</feature>
<dbReference type="GO" id="GO:0007029">
    <property type="term" value="P:endoplasmic reticulum organization"/>
    <property type="evidence" value="ECO:0007669"/>
    <property type="project" value="TreeGrafter"/>
</dbReference>
<feature type="region of interest" description="Disordered" evidence="17">
    <location>
        <begin position="755"/>
        <end position="783"/>
    </location>
</feature>
<evidence type="ECO:0000256" key="1">
    <source>
        <dbReference type="ARBA" id="ARBA00004299"/>
    </source>
</evidence>
<keyword evidence="10" id="KW-0931">ER-Golgi transport</keyword>
<feature type="compositionally biased region" description="Pro residues" evidence="17">
    <location>
        <begin position="1199"/>
        <end position="1211"/>
    </location>
</feature>
<evidence type="ECO:0000256" key="7">
    <source>
        <dbReference type="ARBA" id="ARBA00022574"/>
    </source>
</evidence>
<comment type="caution">
    <text evidence="19">The sequence shown here is derived from an EMBL/GenBank/DDBJ whole genome shotgun (WGS) entry which is preliminary data.</text>
</comment>
<dbReference type="PANTHER" id="PTHR13923:SF11">
    <property type="entry name" value="SECRETORY 31, ISOFORM D"/>
    <property type="match status" value="1"/>
</dbReference>
<accession>A0A8J5QTE6</accession>
<dbReference type="GO" id="GO:0005789">
    <property type="term" value="C:endoplasmic reticulum membrane"/>
    <property type="evidence" value="ECO:0007669"/>
    <property type="project" value="UniProtKB-SubCell"/>
</dbReference>
<proteinExistence type="inferred from homology"/>
<evidence type="ECO:0000256" key="3">
    <source>
        <dbReference type="ARBA" id="ARBA00009358"/>
    </source>
</evidence>
<gene>
    <name evidence="19" type="ORF">J8A68_004136</name>
</gene>
<evidence type="ECO:0000256" key="15">
    <source>
        <dbReference type="ARBA" id="ARBA00025864"/>
    </source>
</evidence>
<dbReference type="PROSITE" id="PS50294">
    <property type="entry name" value="WD_REPEATS_REGION"/>
    <property type="match status" value="2"/>
</dbReference>
<evidence type="ECO:0000256" key="9">
    <source>
        <dbReference type="ARBA" id="ARBA00022824"/>
    </source>
</evidence>
<dbReference type="GO" id="GO:0070971">
    <property type="term" value="C:endoplasmic reticulum exit site"/>
    <property type="evidence" value="ECO:0007669"/>
    <property type="project" value="TreeGrafter"/>
</dbReference>
<evidence type="ECO:0000256" key="8">
    <source>
        <dbReference type="ARBA" id="ARBA00022737"/>
    </source>
</evidence>
<feature type="repeat" description="WD" evidence="16">
    <location>
        <begin position="114"/>
        <end position="147"/>
    </location>
</feature>
<evidence type="ECO:0000256" key="2">
    <source>
        <dbReference type="ARBA" id="ARBA00004397"/>
    </source>
</evidence>
<feature type="compositionally biased region" description="Low complexity" evidence="17">
    <location>
        <begin position="828"/>
        <end position="841"/>
    </location>
</feature>
<dbReference type="Proteomes" id="UP000694255">
    <property type="component" value="Unassembled WGS sequence"/>
</dbReference>
<dbReference type="GO" id="GO:0005198">
    <property type="term" value="F:structural molecule activity"/>
    <property type="evidence" value="ECO:0007669"/>
    <property type="project" value="TreeGrafter"/>
</dbReference>
<feature type="compositionally biased region" description="Low complexity" evidence="17">
    <location>
        <begin position="921"/>
        <end position="947"/>
    </location>
</feature>
<evidence type="ECO:0000256" key="13">
    <source>
        <dbReference type="ARBA" id="ARBA00023329"/>
    </source>
</evidence>
<dbReference type="GeneID" id="73470936"/>
<feature type="region of interest" description="Disordered" evidence="17">
    <location>
        <begin position="798"/>
        <end position="1250"/>
    </location>
</feature>
<dbReference type="InterPro" id="IPR040251">
    <property type="entry name" value="SEC31-like"/>
</dbReference>
<comment type="subcellular location">
    <subcellularLocation>
        <location evidence="1">Cytoplasmic vesicle</location>
        <location evidence="1">COPII-coated vesicle membrane</location>
        <topology evidence="1">Peripheral membrane protein</topology>
        <orientation evidence="1">Cytoplasmic side</orientation>
    </subcellularLocation>
    <subcellularLocation>
        <location evidence="2">Endoplasmic reticulum membrane</location>
        <topology evidence="2">Peripheral membrane protein</topology>
        <orientation evidence="2">Cytoplasmic side</orientation>
    </subcellularLocation>
</comment>
<feature type="repeat" description="WD" evidence="16">
    <location>
        <begin position="254"/>
        <end position="287"/>
    </location>
</feature>
<evidence type="ECO:0000256" key="16">
    <source>
        <dbReference type="PROSITE-ProRule" id="PRU00221"/>
    </source>
</evidence>
<keyword evidence="11" id="KW-0653">Protein transport</keyword>
<evidence type="ECO:0000313" key="20">
    <source>
        <dbReference type="Proteomes" id="UP000694255"/>
    </source>
</evidence>
<dbReference type="EMBL" id="JAGSYN010000180">
    <property type="protein sequence ID" value="KAG7662365.1"/>
    <property type="molecule type" value="Genomic_DNA"/>
</dbReference>
<feature type="compositionally biased region" description="Pro residues" evidence="17">
    <location>
        <begin position="1149"/>
        <end position="1185"/>
    </location>
</feature>
<dbReference type="GO" id="GO:0015031">
    <property type="term" value="P:protein transport"/>
    <property type="evidence" value="ECO:0007669"/>
    <property type="project" value="UniProtKB-KW"/>
</dbReference>
<comment type="function">
    <text evidence="14">Component of the coat protein complex II (COPII) which promotes the formation of transport vesicles from the endoplasmic reticulum (ER). The coat has two main functions, the physical deformation of the endoplasmic reticulum membrane into vesicles and the selection of cargo molecules.</text>
</comment>
<dbReference type="InterPro" id="IPR001680">
    <property type="entry name" value="WD40_rpt"/>
</dbReference>
<feature type="domain" description="SRA1/Sec31" evidence="18">
    <location>
        <begin position="1228"/>
        <end position="1351"/>
    </location>
</feature>
<comment type="similarity">
    <text evidence="3">Belongs to the WD repeat SEC31 family.</text>
</comment>
<evidence type="ECO:0000259" key="18">
    <source>
        <dbReference type="Pfam" id="PF07304"/>
    </source>
</evidence>
<evidence type="ECO:0000313" key="19">
    <source>
        <dbReference type="EMBL" id="KAG7662365.1"/>
    </source>
</evidence>
<feature type="compositionally biased region" description="Polar residues" evidence="17">
    <location>
        <begin position="861"/>
        <end position="888"/>
    </location>
</feature>
<keyword evidence="8" id="KW-0677">Repeat</keyword>
<dbReference type="GO" id="GO:0090110">
    <property type="term" value="P:COPII-coated vesicle cargo loading"/>
    <property type="evidence" value="ECO:0007669"/>
    <property type="project" value="TreeGrafter"/>
</dbReference>
<feature type="compositionally biased region" description="Pro residues" evidence="17">
    <location>
        <begin position="1098"/>
        <end position="1110"/>
    </location>
</feature>
<dbReference type="OrthoDB" id="542917at2759"/>
<evidence type="ECO:0000256" key="10">
    <source>
        <dbReference type="ARBA" id="ARBA00022892"/>
    </source>
</evidence>
<comment type="subunit">
    <text evidence="15">The COPII coat is composed of at least 5 proteins: the SEC23/24 complex, the SEC13/31 complex, and the protein SAR1. SEC13 and SEC31 make a 2:2 tetramer that forms the edge element of the COPII outer coat. The tetramer self-assembles in multiple copies to form the complete polyhedral cage. Interacts (via WD 8) with SEC13.</text>
</comment>
<evidence type="ECO:0000256" key="17">
    <source>
        <dbReference type="SAM" id="MobiDB-lite"/>
    </source>
</evidence>
<reference evidence="19 20" key="1">
    <citation type="journal article" date="2021" name="DNA Res.">
        <title>Genome analysis of Candida subhashii reveals its hybrid nature and dual mitochondrial genome conformations.</title>
        <authorList>
            <person name="Mixao V."/>
            <person name="Hegedusova E."/>
            <person name="Saus E."/>
            <person name="Pryszcz L.P."/>
            <person name="Cillingova A."/>
            <person name="Nosek J."/>
            <person name="Gabaldon T."/>
        </authorList>
    </citation>
    <scope>NUCLEOTIDE SEQUENCE [LARGE SCALE GENOMIC DNA]</scope>
    <source>
        <strain evidence="19 20">CBS 10753</strain>
    </source>
</reference>
<evidence type="ECO:0000256" key="5">
    <source>
        <dbReference type="ARBA" id="ARBA00021236"/>
    </source>
</evidence>
<dbReference type="RefSeq" id="XP_049262598.1">
    <property type="nucleotide sequence ID" value="XM_049408063.1"/>
</dbReference>
<sequence length="1357" mass="145838">MVKISEIARTSTFAWSSDSLPLLATGTVAGAVDINFSSSATLELWDIFSSTDKHQPIFSAQVDNRFHALAWSKPFEGRPRGLLAAAFENGVIEFWDADILINTKDINIASVHKSKKHSGPVKSLQFNPIQNHVLVTGGSHGQIFIWDTKAFDEPISPGQAMTPMDEITCVAWNNSVGHILATTGNGGYTSIWDLKTKKEVLHLSYSGPSGRANFSHVSWHPTISTKLITASDNDSCPLLLTWDLRNANAPENILQGHKKGVLSLDWCKQDPELLVSSGKDNATLLWNPITGIKLGEYPTTANWAFQTRFAPSAPDIFATASFDGKIIIQSLQDTSPPTSAKVTTNDDNEFWSELSTTETQQPVFEVKQPPKWLKNPCAVSFGFGSKLVSLKTDANGKSIVTIQKITSGDPQKSSKIFDDLKNDNFQSIIENKLSEGTLTHSNQADWEVLKTLSESGREALFKTEFDIELNNNVEEKIESEQEPSGWGDDDFFAHLGTGQTTKKDEAYVPAGNFKIFSSNETPENKKLIHLILNNKIDAAVDACLDSKKLEEALVLALDASTEIKEKVKSVYFKNNRESSLSRVLYNTSSRNVTDLVAHANIENWKEIAVGISSFSDADEYDNRMSELGDRILHSGGGRRDDAILCYLAGNALDKIAAVWLKELPEYETELLRSGTPDVTSPSDARLQALTNFVEKIATYRHLTNSTGEISGPVVEPVSKAIVEFSNLVAGSGEFELAQKFLQIIPSEFAGSEKERIRKATGTVSKSRVPSVSAGASNLSQGNIYSNVNNRYGQQARAISRSTSYAQPPVAPVAPGVPSYAQPPMPTFGGQQQPRYGQQQQPPVRPMSQPPMPPIQQQSNPYARSSNPYAPSAATNPYQAFSPRLSQVNPAVSAPPPPPPVASSRHKTDTDGWNDLPHTFKPVVTPRRATAAAVVTPQPNQYQQQPEQPAFPPSTVAPVTPRRALSNAGTSNVPPPPKGISRNSSKISVPVAPRSPKNVHAPSSKYAPPPGAEPSTPVTNGFNGAAPPTAPPPGSALSPQLNRKNPYAPTAEVNPPKVSYATPPAQIGLGMSVSAAPAPPPKNPYAPPPSQAPVGGKILPPPGSTIAPPPRIGSVGSTPQQLGLRSPQFVQSSFNGAPPPQRLPSGPSHSFPPPPAASQPPPPPPVSSQPLPPPPVASQPVAPPAPVSRAPPLQVASQPVGPPPVASQPVAPPTVSQPIAPPAPIVQNQPPAAATPPPPPAKVKHPKGDRSHIPEEAKVIYTGLSAILEAIKPQVPDKYKKHAVDMEQRLNFLFDHLNNEELSPGVVEELKQVTANIESREFNTATGLIIDIATNHGDETGNWHIGVKRLITMAEAMY</sequence>
<keyword evidence="9" id="KW-0256">Endoplasmic reticulum</keyword>
<organism evidence="19 20">
    <name type="scientific">[Candida] subhashii</name>
    <dbReference type="NCBI Taxonomy" id="561895"/>
    <lineage>
        <taxon>Eukaryota</taxon>
        <taxon>Fungi</taxon>
        <taxon>Dikarya</taxon>
        <taxon>Ascomycota</taxon>
        <taxon>Saccharomycotina</taxon>
        <taxon>Pichiomycetes</taxon>
        <taxon>Debaryomycetaceae</taxon>
        <taxon>Spathaspora</taxon>
    </lineage>
</organism>
<feature type="compositionally biased region" description="Pro residues" evidence="17">
    <location>
        <begin position="1076"/>
        <end position="1090"/>
    </location>
</feature>
<feature type="compositionally biased region" description="Low complexity" evidence="17">
    <location>
        <begin position="1186"/>
        <end position="1198"/>
    </location>
</feature>
<evidence type="ECO:0000256" key="4">
    <source>
        <dbReference type="ARBA" id="ARBA00013507"/>
    </source>
</evidence>
<keyword evidence="20" id="KW-1185">Reference proteome</keyword>
<keyword evidence="12" id="KW-0472">Membrane</keyword>
<dbReference type="Pfam" id="PF00400">
    <property type="entry name" value="WD40"/>
    <property type="match status" value="2"/>
</dbReference>
<dbReference type="Pfam" id="PF07304">
    <property type="entry name" value="SRA1"/>
    <property type="match status" value="1"/>
</dbReference>
<keyword evidence="6" id="KW-0813">Transport</keyword>
<name>A0A8J5QTE6_9ASCO</name>
<dbReference type="SMART" id="SM00320">
    <property type="entry name" value="WD40"/>
    <property type="match status" value="6"/>
</dbReference>
<feature type="compositionally biased region" description="Polar residues" evidence="17">
    <location>
        <begin position="1114"/>
        <end position="1134"/>
    </location>
</feature>
<evidence type="ECO:0000256" key="12">
    <source>
        <dbReference type="ARBA" id="ARBA00023136"/>
    </source>
</evidence>